<dbReference type="Pfam" id="PF02771">
    <property type="entry name" value="Acyl-CoA_dh_N"/>
    <property type="match status" value="1"/>
</dbReference>
<evidence type="ECO:0000313" key="9">
    <source>
        <dbReference type="EMBL" id="SLM48759.1"/>
    </source>
</evidence>
<protein>
    <submittedName>
        <fullName evidence="9">Putative Acyl-CoA dehydrogenase</fullName>
        <ecNumber evidence="9">1.3.99.-</ecNumber>
    </submittedName>
</protein>
<dbReference type="KEGG" id="nja:NSJP_2592"/>
<dbReference type="FunFam" id="1.10.540.10:FF:000001">
    <property type="entry name" value="Very long-chain-specific acyl-CoA dehydrogenase, mitochondrial"/>
    <property type="match status" value="1"/>
</dbReference>
<sequence length="663" mass="73047">MNLNHGGPSLLQVESVRKVPATPSGSKPARMTQSDVFQGSVAVAETARDKAAYQGFLAGLFVHDIRWHLFSSIRIPPTSPPALEFLERFKAALLSLDAERIDREGELPDSTIKDLAGLGAFGIKIPRYYGGLELSQSEYQQVATLCGSVDASLTVLLSAAQSIGVPEPLRLFGTDDQKARYLPRLARGEISGFALTERHVGCDISKVDTYAVRVLERGETVGYRLTGDKFFITNSAKRDGEFLSSMLVVIARIVDKPDDMKDSRAPKRYGAFIVETQWPGCSVTRLHFEGVRAIYNGAPSFDRVYVPIENRLGGEEDGLRIALATLTVGRLTLPAACLGGLKQCVALMRWWAKARVQWNKPIGEHTLIGEKLCRTAAYALALEAVMAYCGAWANKKGDLRLESAAAKIIGSEWYWEAVNDLFQVRGGRGFMTADSQRKSGEVPVPVMRMMRDARINLVWEGTSEILRIWMAREALAPYIDQGLALLDGSWSEKTAAALYYSRACLRSSLPLLHAKGPSGLFGKDYARWTRLIESASRKLSRSTLVAALRHRQGLHNKQLQLQGLVDDSLLIFPMTAVLWFASQPEMRIKPGIRQLVDYFCEDMADRLRTGSSVTGRGGRPGRDTAVYRLSKAIMNGDYAWLEDGIMPGMNSDPTAAGTANHPK</sequence>
<dbReference type="InterPro" id="IPR009100">
    <property type="entry name" value="AcylCoA_DH/oxidase_NM_dom_sf"/>
</dbReference>
<dbReference type="EMBL" id="LT828648">
    <property type="protein sequence ID" value="SLM48759.1"/>
    <property type="molecule type" value="Genomic_DNA"/>
</dbReference>
<dbReference type="InterPro" id="IPR036250">
    <property type="entry name" value="AcylCo_DH-like_C"/>
</dbReference>
<dbReference type="Gene3D" id="1.20.140.10">
    <property type="entry name" value="Butyryl-CoA Dehydrogenase, subunit A, domain 3"/>
    <property type="match status" value="1"/>
</dbReference>
<evidence type="ECO:0000256" key="3">
    <source>
        <dbReference type="ARBA" id="ARBA00022630"/>
    </source>
</evidence>
<dbReference type="STRING" id="1325564.NSJP_2592"/>
<evidence type="ECO:0000256" key="4">
    <source>
        <dbReference type="ARBA" id="ARBA00022827"/>
    </source>
</evidence>
<dbReference type="GO" id="GO:0050660">
    <property type="term" value="F:flavin adenine dinucleotide binding"/>
    <property type="evidence" value="ECO:0007669"/>
    <property type="project" value="InterPro"/>
</dbReference>
<evidence type="ECO:0000256" key="1">
    <source>
        <dbReference type="ARBA" id="ARBA00001974"/>
    </source>
</evidence>
<dbReference type="Gene3D" id="1.10.540.10">
    <property type="entry name" value="Acyl-CoA dehydrogenase/oxidase, N-terminal domain"/>
    <property type="match status" value="1"/>
</dbReference>
<evidence type="ECO:0000256" key="5">
    <source>
        <dbReference type="ARBA" id="ARBA00023002"/>
    </source>
</evidence>
<keyword evidence="4" id="KW-0274">FAD</keyword>
<dbReference type="PANTHER" id="PTHR43884:SF9">
    <property type="entry name" value="COMPLEX I ASSEMBLY FACTOR ACAD9, MITOCHONDRIAL"/>
    <property type="match status" value="1"/>
</dbReference>
<evidence type="ECO:0000313" key="10">
    <source>
        <dbReference type="Proteomes" id="UP000192042"/>
    </source>
</evidence>
<comment type="cofactor">
    <cofactor evidence="1">
        <name>FAD</name>
        <dbReference type="ChEBI" id="CHEBI:57692"/>
    </cofactor>
</comment>
<reference evidence="9 10" key="1">
    <citation type="submission" date="2017-03" db="EMBL/GenBank/DDBJ databases">
        <authorList>
            <person name="Afonso C.L."/>
            <person name="Miller P.J."/>
            <person name="Scott M.A."/>
            <person name="Spackman E."/>
            <person name="Goraichik I."/>
            <person name="Dimitrov K.M."/>
            <person name="Suarez D.L."/>
            <person name="Swayne D.E."/>
        </authorList>
    </citation>
    <scope>NUCLEOTIDE SEQUENCE [LARGE SCALE GENOMIC DNA]</scope>
    <source>
        <strain evidence="9">Genome sequencing of Nitrospira japonica strain NJ11</strain>
    </source>
</reference>
<dbReference type="InterPro" id="IPR013786">
    <property type="entry name" value="AcylCoA_DH/ox_N"/>
</dbReference>
<dbReference type="EC" id="1.3.99.-" evidence="9"/>
<proteinExistence type="inferred from homology"/>
<feature type="region of interest" description="Disordered" evidence="6">
    <location>
        <begin position="1"/>
        <end position="33"/>
    </location>
</feature>
<evidence type="ECO:0000256" key="6">
    <source>
        <dbReference type="SAM" id="MobiDB-lite"/>
    </source>
</evidence>
<dbReference type="InterPro" id="IPR037069">
    <property type="entry name" value="AcylCoA_DH/ox_N_sf"/>
</dbReference>
<dbReference type="Gene3D" id="2.40.110.10">
    <property type="entry name" value="Butyryl-CoA Dehydrogenase, subunit A, domain 2"/>
    <property type="match status" value="1"/>
</dbReference>
<dbReference type="Pfam" id="PF00441">
    <property type="entry name" value="Acyl-CoA_dh_1"/>
    <property type="match status" value="1"/>
</dbReference>
<dbReference type="SUPFAM" id="SSF56645">
    <property type="entry name" value="Acyl-CoA dehydrogenase NM domain-like"/>
    <property type="match status" value="1"/>
</dbReference>
<dbReference type="Proteomes" id="UP000192042">
    <property type="component" value="Chromosome I"/>
</dbReference>
<evidence type="ECO:0000259" key="7">
    <source>
        <dbReference type="Pfam" id="PF00441"/>
    </source>
</evidence>
<dbReference type="SUPFAM" id="SSF47203">
    <property type="entry name" value="Acyl-CoA dehydrogenase C-terminal domain-like"/>
    <property type="match status" value="1"/>
</dbReference>
<evidence type="ECO:0000259" key="8">
    <source>
        <dbReference type="Pfam" id="PF02771"/>
    </source>
</evidence>
<dbReference type="GO" id="GO:0003995">
    <property type="term" value="F:acyl-CoA dehydrogenase activity"/>
    <property type="evidence" value="ECO:0007669"/>
    <property type="project" value="TreeGrafter"/>
</dbReference>
<feature type="domain" description="Acyl-CoA dehydrogenase/oxidase C-terminal" evidence="7">
    <location>
        <begin position="317"/>
        <end position="474"/>
    </location>
</feature>
<gene>
    <name evidence="9" type="ORF">NSJP_2592</name>
</gene>
<dbReference type="InterPro" id="IPR009075">
    <property type="entry name" value="AcylCo_DH/oxidase_C"/>
</dbReference>
<name>A0A1W1I7B4_9BACT</name>
<dbReference type="AlphaFoldDB" id="A0A1W1I7B4"/>
<comment type="similarity">
    <text evidence="2">Belongs to the acyl-CoA dehydrogenase family.</text>
</comment>
<keyword evidence="5 9" id="KW-0560">Oxidoreductase</keyword>
<keyword evidence="10" id="KW-1185">Reference proteome</keyword>
<organism evidence="9 10">
    <name type="scientific">Nitrospira japonica</name>
    <dbReference type="NCBI Taxonomy" id="1325564"/>
    <lineage>
        <taxon>Bacteria</taxon>
        <taxon>Pseudomonadati</taxon>
        <taxon>Nitrospirota</taxon>
        <taxon>Nitrospiria</taxon>
        <taxon>Nitrospirales</taxon>
        <taxon>Nitrospiraceae</taxon>
        <taxon>Nitrospira</taxon>
    </lineage>
</organism>
<feature type="domain" description="Acyl-CoA dehydrogenase/oxidase N-terminal" evidence="8">
    <location>
        <begin position="93"/>
        <end position="189"/>
    </location>
</feature>
<accession>A0A1W1I7B4</accession>
<dbReference type="InterPro" id="IPR046373">
    <property type="entry name" value="Acyl-CoA_Oxase/DH_mid-dom_sf"/>
</dbReference>
<dbReference type="PANTHER" id="PTHR43884">
    <property type="entry name" value="ACYL-COA DEHYDROGENASE"/>
    <property type="match status" value="1"/>
</dbReference>
<evidence type="ECO:0000256" key="2">
    <source>
        <dbReference type="ARBA" id="ARBA00009347"/>
    </source>
</evidence>
<keyword evidence="3" id="KW-0285">Flavoprotein</keyword>